<dbReference type="STRING" id="341454.A0A4S2MPJ6"/>
<accession>A0A4S2MPJ6</accession>
<dbReference type="PROSITE" id="PS50157">
    <property type="entry name" value="ZINC_FINGER_C2H2_2"/>
    <property type="match status" value="1"/>
</dbReference>
<keyword evidence="1" id="KW-0862">Zinc</keyword>
<dbReference type="PROSITE" id="PS00028">
    <property type="entry name" value="ZINC_FINGER_C2H2_1"/>
    <property type="match status" value="1"/>
</dbReference>
<feature type="compositionally biased region" description="Polar residues" evidence="2">
    <location>
        <begin position="141"/>
        <end position="152"/>
    </location>
</feature>
<gene>
    <name evidence="4" type="ORF">EX30DRAFT_122718</name>
</gene>
<sequence length="254" mass="28909">MVQSSTTSLSNLSNIEEGLGSTGMDLDIDLLWFPEIAVPQEEVKMFADWERSLSEWNLQDEFLLSPPSIKDSPGHDPVLPSDGWALSLDTLDLLDLFPGHDSSEESDFLAQCWEYPDSHVTLSHLDCDTSPKSIKEEAKSNHFTPSQSNTRCVSPKVPFNSPRKSESPSRASRECSSERESPDSFPCPRNCGQIFRRNNALQRHIISIHERPGVQCPFCVNKGEKRRRFNRSDNFQRHMKRHQDVGPDNEILRK</sequence>
<evidence type="ECO:0000313" key="5">
    <source>
        <dbReference type="Proteomes" id="UP000298138"/>
    </source>
</evidence>
<dbReference type="Pfam" id="PF00096">
    <property type="entry name" value="zf-C2H2"/>
    <property type="match status" value="1"/>
</dbReference>
<keyword evidence="5" id="KW-1185">Reference proteome</keyword>
<dbReference type="SUPFAM" id="SSF57667">
    <property type="entry name" value="beta-beta-alpha zinc fingers"/>
    <property type="match status" value="1"/>
</dbReference>
<evidence type="ECO:0000256" key="1">
    <source>
        <dbReference type="PROSITE-ProRule" id="PRU00042"/>
    </source>
</evidence>
<dbReference type="OrthoDB" id="2687452at2759"/>
<dbReference type="InterPro" id="IPR036236">
    <property type="entry name" value="Znf_C2H2_sf"/>
</dbReference>
<dbReference type="SMART" id="SM00355">
    <property type="entry name" value="ZnF_C2H2"/>
    <property type="match status" value="2"/>
</dbReference>
<dbReference type="AlphaFoldDB" id="A0A4S2MPJ6"/>
<evidence type="ECO:0000313" key="4">
    <source>
        <dbReference type="EMBL" id="TGZ79063.1"/>
    </source>
</evidence>
<feature type="region of interest" description="Disordered" evidence="2">
    <location>
        <begin position="136"/>
        <end position="185"/>
    </location>
</feature>
<reference evidence="4 5" key="1">
    <citation type="submission" date="2019-04" db="EMBL/GenBank/DDBJ databases">
        <title>Comparative genomics and transcriptomics to analyze fruiting body development in filamentous ascomycetes.</title>
        <authorList>
            <consortium name="DOE Joint Genome Institute"/>
            <person name="Lutkenhaus R."/>
            <person name="Traeger S."/>
            <person name="Breuer J."/>
            <person name="Kuo A."/>
            <person name="Lipzen A."/>
            <person name="Pangilinan J."/>
            <person name="Dilworth D."/>
            <person name="Sandor L."/>
            <person name="Poggeler S."/>
            <person name="Barry K."/>
            <person name="Grigoriev I.V."/>
            <person name="Nowrousian M."/>
        </authorList>
    </citation>
    <scope>NUCLEOTIDE SEQUENCE [LARGE SCALE GENOMIC DNA]</scope>
    <source>
        <strain evidence="4 5">CBS 389.68</strain>
    </source>
</reference>
<dbReference type="InterPro" id="IPR013087">
    <property type="entry name" value="Znf_C2H2_type"/>
</dbReference>
<evidence type="ECO:0000259" key="3">
    <source>
        <dbReference type="PROSITE" id="PS50157"/>
    </source>
</evidence>
<dbReference type="Gene3D" id="3.30.160.60">
    <property type="entry name" value="Classic Zinc Finger"/>
    <property type="match status" value="1"/>
</dbReference>
<organism evidence="4 5">
    <name type="scientific">Ascodesmis nigricans</name>
    <dbReference type="NCBI Taxonomy" id="341454"/>
    <lineage>
        <taxon>Eukaryota</taxon>
        <taxon>Fungi</taxon>
        <taxon>Dikarya</taxon>
        <taxon>Ascomycota</taxon>
        <taxon>Pezizomycotina</taxon>
        <taxon>Pezizomycetes</taxon>
        <taxon>Pezizales</taxon>
        <taxon>Ascodesmidaceae</taxon>
        <taxon>Ascodesmis</taxon>
    </lineage>
</organism>
<protein>
    <recommendedName>
        <fullName evidence="3">C2H2-type domain-containing protein</fullName>
    </recommendedName>
</protein>
<dbReference type="GO" id="GO:0008270">
    <property type="term" value="F:zinc ion binding"/>
    <property type="evidence" value="ECO:0007669"/>
    <property type="project" value="UniProtKB-KW"/>
</dbReference>
<feature type="region of interest" description="Disordered" evidence="2">
    <location>
        <begin position="231"/>
        <end position="254"/>
    </location>
</feature>
<feature type="domain" description="C2H2-type" evidence="3">
    <location>
        <begin position="185"/>
        <end position="209"/>
    </location>
</feature>
<evidence type="ECO:0000256" key="2">
    <source>
        <dbReference type="SAM" id="MobiDB-lite"/>
    </source>
</evidence>
<dbReference type="EMBL" id="ML220135">
    <property type="protein sequence ID" value="TGZ79063.1"/>
    <property type="molecule type" value="Genomic_DNA"/>
</dbReference>
<dbReference type="Proteomes" id="UP000298138">
    <property type="component" value="Unassembled WGS sequence"/>
</dbReference>
<feature type="compositionally biased region" description="Basic and acidic residues" evidence="2">
    <location>
        <begin position="163"/>
        <end position="182"/>
    </location>
</feature>
<proteinExistence type="predicted"/>
<name>A0A4S2MPJ6_9PEZI</name>
<keyword evidence="1" id="KW-0863">Zinc-finger</keyword>
<keyword evidence="1" id="KW-0479">Metal-binding</keyword>
<dbReference type="InParanoid" id="A0A4S2MPJ6"/>